<accession>S9R4M0</accession>
<protein>
    <submittedName>
        <fullName evidence="1">Uncharacterized protein</fullName>
    </submittedName>
</protein>
<dbReference type="EMBL" id="ANAH02000004">
    <property type="protein sequence ID" value="EPX63853.1"/>
    <property type="molecule type" value="Genomic_DNA"/>
</dbReference>
<keyword evidence="2" id="KW-1185">Reference proteome</keyword>
<comment type="caution">
    <text evidence="1">The sequence shown here is derived from an EMBL/GenBank/DDBJ whole genome shotgun (WGS) entry which is preliminary data.</text>
</comment>
<reference evidence="1" key="1">
    <citation type="submission" date="2013-05" db="EMBL/GenBank/DDBJ databases">
        <title>Genome assembly of Cystobacter fuscus DSM 2262.</title>
        <authorList>
            <person name="Sharma G."/>
            <person name="Khatri I."/>
            <person name="Kaur C."/>
            <person name="Mayilraj S."/>
            <person name="Subramanian S."/>
        </authorList>
    </citation>
    <scope>NUCLEOTIDE SEQUENCE [LARGE SCALE GENOMIC DNA]</scope>
    <source>
        <strain evidence="1">DSM 2262</strain>
    </source>
</reference>
<evidence type="ECO:0000313" key="2">
    <source>
        <dbReference type="Proteomes" id="UP000011682"/>
    </source>
</evidence>
<sequence length="39" mass="3724">MKCCQAGGTVGLKGGVRGAGARILGLAAMRPAVCLAAHG</sequence>
<evidence type="ECO:0000313" key="1">
    <source>
        <dbReference type="EMBL" id="EPX63853.1"/>
    </source>
</evidence>
<name>S9R4M0_CYSF2</name>
<dbReference type="AlphaFoldDB" id="S9R4M0"/>
<organism evidence="1 2">
    <name type="scientific">Cystobacter fuscus (strain ATCC 25194 / DSM 2262 / NBRC 100088 / M29)</name>
    <dbReference type="NCBI Taxonomy" id="1242864"/>
    <lineage>
        <taxon>Bacteria</taxon>
        <taxon>Pseudomonadati</taxon>
        <taxon>Myxococcota</taxon>
        <taxon>Myxococcia</taxon>
        <taxon>Myxococcales</taxon>
        <taxon>Cystobacterineae</taxon>
        <taxon>Archangiaceae</taxon>
        <taxon>Cystobacter</taxon>
    </lineage>
</organism>
<proteinExistence type="predicted"/>
<dbReference type="Proteomes" id="UP000011682">
    <property type="component" value="Unassembled WGS sequence"/>
</dbReference>
<gene>
    <name evidence="1" type="ORF">D187_004982</name>
</gene>